<gene>
    <name evidence="1" type="ORF">LCGC14_0885890</name>
</gene>
<proteinExistence type="predicted"/>
<dbReference type="AlphaFoldDB" id="A0A0F9P5K3"/>
<sequence>MFIIILNIQVIRNGLQLVNIRYGNFDFYFPEFRDFDLSSAFFDVLNSISETCIGAFIKYIRFQNFAFHFYKDTSASNLLFVIITDSNFDPDEIRFQLKKIASVYNEKFSINLSQFNGNVYQFQNFREYLIAIT</sequence>
<reference evidence="1" key="1">
    <citation type="journal article" date="2015" name="Nature">
        <title>Complex archaea that bridge the gap between prokaryotes and eukaryotes.</title>
        <authorList>
            <person name="Spang A."/>
            <person name="Saw J.H."/>
            <person name="Jorgensen S.L."/>
            <person name="Zaremba-Niedzwiedzka K."/>
            <person name="Martijn J."/>
            <person name="Lind A.E."/>
            <person name="van Eijk R."/>
            <person name="Schleper C."/>
            <person name="Guy L."/>
            <person name="Ettema T.J."/>
        </authorList>
    </citation>
    <scope>NUCLEOTIDE SEQUENCE</scope>
</reference>
<dbReference type="EMBL" id="LAZR01002810">
    <property type="protein sequence ID" value="KKN25324.1"/>
    <property type="molecule type" value="Genomic_DNA"/>
</dbReference>
<protein>
    <submittedName>
        <fullName evidence="1">Uncharacterized protein</fullName>
    </submittedName>
</protein>
<evidence type="ECO:0000313" key="1">
    <source>
        <dbReference type="EMBL" id="KKN25324.1"/>
    </source>
</evidence>
<organism evidence="1">
    <name type="scientific">marine sediment metagenome</name>
    <dbReference type="NCBI Taxonomy" id="412755"/>
    <lineage>
        <taxon>unclassified sequences</taxon>
        <taxon>metagenomes</taxon>
        <taxon>ecological metagenomes</taxon>
    </lineage>
</organism>
<accession>A0A0F9P5K3</accession>
<comment type="caution">
    <text evidence="1">The sequence shown here is derived from an EMBL/GenBank/DDBJ whole genome shotgun (WGS) entry which is preliminary data.</text>
</comment>
<name>A0A0F9P5K3_9ZZZZ</name>